<dbReference type="FunFam" id="3.40.1050.10:FF:000006">
    <property type="entry name" value="Carbonic anhydrase"/>
    <property type="match status" value="1"/>
</dbReference>
<comment type="cofactor">
    <cofactor evidence="8">
        <name>Zn(2+)</name>
        <dbReference type="ChEBI" id="CHEBI:29105"/>
    </cofactor>
    <text evidence="8">Binds 1 zinc ion per subunit.</text>
</comment>
<evidence type="ECO:0000313" key="10">
    <source>
        <dbReference type="EMBL" id="KGF72327.1"/>
    </source>
</evidence>
<comment type="similarity">
    <text evidence="1 9">Belongs to the beta-class carbonic anhydrase family.</text>
</comment>
<dbReference type="GO" id="GO:0015976">
    <property type="term" value="P:carbon utilization"/>
    <property type="evidence" value="ECO:0007669"/>
    <property type="project" value="InterPro"/>
</dbReference>
<evidence type="ECO:0000256" key="3">
    <source>
        <dbReference type="ARBA" id="ARBA00022723"/>
    </source>
</evidence>
<dbReference type="PROSITE" id="PS51318">
    <property type="entry name" value="TAT"/>
    <property type="match status" value="1"/>
</dbReference>
<dbReference type="InterPro" id="IPR006311">
    <property type="entry name" value="TAT_signal"/>
</dbReference>
<evidence type="ECO:0000256" key="2">
    <source>
        <dbReference type="ARBA" id="ARBA00012925"/>
    </source>
</evidence>
<keyword evidence="11" id="KW-1185">Reference proteome</keyword>
<evidence type="ECO:0000256" key="7">
    <source>
        <dbReference type="ARBA" id="ARBA00048348"/>
    </source>
</evidence>
<keyword evidence="3 8" id="KW-0479">Metal-binding</keyword>
<dbReference type="PANTHER" id="PTHR11002:SF79">
    <property type="entry name" value="CARBONIC ANHYDRASE 2"/>
    <property type="match status" value="1"/>
</dbReference>
<evidence type="ECO:0000256" key="6">
    <source>
        <dbReference type="ARBA" id="ARBA00024993"/>
    </source>
</evidence>
<dbReference type="EC" id="4.2.1.1" evidence="2 9"/>
<dbReference type="RefSeq" id="WP_036534123.1">
    <property type="nucleotide sequence ID" value="NZ_JJML01000029.1"/>
</dbReference>
<proteinExistence type="inferred from homology"/>
<dbReference type="SMART" id="SM00947">
    <property type="entry name" value="Pro_CA"/>
    <property type="match status" value="1"/>
</dbReference>
<evidence type="ECO:0000256" key="9">
    <source>
        <dbReference type="RuleBase" id="RU003956"/>
    </source>
</evidence>
<dbReference type="CDD" id="cd03378">
    <property type="entry name" value="beta_CA_cladeC"/>
    <property type="match status" value="1"/>
</dbReference>
<feature type="binding site" evidence="8">
    <location>
        <position position="100"/>
    </location>
    <ligand>
        <name>Zn(2+)</name>
        <dbReference type="ChEBI" id="CHEBI:29105"/>
    </ligand>
</feature>
<dbReference type="OrthoDB" id="9797527at2"/>
<protein>
    <recommendedName>
        <fullName evidence="2 9">Carbonic anhydrase</fullName>
        <ecNumber evidence="2 9">4.2.1.1</ecNumber>
    </recommendedName>
    <alternativeName>
        <fullName evidence="9">Carbonate dehydratase</fullName>
    </alternativeName>
</protein>
<evidence type="ECO:0000256" key="1">
    <source>
        <dbReference type="ARBA" id="ARBA00006217"/>
    </source>
</evidence>
<dbReference type="PROSITE" id="PS00704">
    <property type="entry name" value="PROK_CO2_ANHYDRASE_1"/>
    <property type="match status" value="1"/>
</dbReference>
<comment type="catalytic activity">
    <reaction evidence="7 9">
        <text>hydrogencarbonate + H(+) = CO2 + H2O</text>
        <dbReference type="Rhea" id="RHEA:10748"/>
        <dbReference type="ChEBI" id="CHEBI:15377"/>
        <dbReference type="ChEBI" id="CHEBI:15378"/>
        <dbReference type="ChEBI" id="CHEBI:16526"/>
        <dbReference type="ChEBI" id="CHEBI:17544"/>
        <dbReference type="EC" id="4.2.1.1"/>
    </reaction>
</comment>
<comment type="function">
    <text evidence="6">Catalyzes the reversible hydration of carbon dioxide to form bicarbonate.</text>
</comment>
<dbReference type="Gene3D" id="3.40.1050.10">
    <property type="entry name" value="Carbonic anhydrase"/>
    <property type="match status" value="1"/>
</dbReference>
<evidence type="ECO:0000256" key="4">
    <source>
        <dbReference type="ARBA" id="ARBA00022833"/>
    </source>
</evidence>
<evidence type="ECO:0000313" key="11">
    <source>
        <dbReference type="Proteomes" id="UP000030170"/>
    </source>
</evidence>
<dbReference type="InterPro" id="IPR001765">
    <property type="entry name" value="Carbonic_anhydrase"/>
</dbReference>
<dbReference type="PROSITE" id="PS00705">
    <property type="entry name" value="PROK_CO2_ANHYDRASE_2"/>
    <property type="match status" value="1"/>
</dbReference>
<feature type="binding site" evidence="8">
    <location>
        <position position="154"/>
    </location>
    <ligand>
        <name>Zn(2+)</name>
        <dbReference type="ChEBI" id="CHEBI:29105"/>
    </ligand>
</feature>
<dbReference type="PANTHER" id="PTHR11002">
    <property type="entry name" value="CARBONIC ANHYDRASE"/>
    <property type="match status" value="1"/>
</dbReference>
<keyword evidence="5 9" id="KW-0456">Lyase</keyword>
<dbReference type="Pfam" id="PF00484">
    <property type="entry name" value="Pro_CA"/>
    <property type="match status" value="1"/>
</dbReference>
<comment type="caution">
    <text evidence="10">The sequence shown here is derived from an EMBL/GenBank/DDBJ whole genome shotgun (WGS) entry which is preliminary data.</text>
</comment>
<dbReference type="STRING" id="1497020.DO97_09495"/>
<evidence type="ECO:0000256" key="8">
    <source>
        <dbReference type="PIRSR" id="PIRSR601765-1"/>
    </source>
</evidence>
<evidence type="ECO:0000256" key="5">
    <source>
        <dbReference type="ARBA" id="ARBA00023239"/>
    </source>
</evidence>
<name>A0A098TKF0_9CYAN</name>
<dbReference type="GO" id="GO:0008270">
    <property type="term" value="F:zinc ion binding"/>
    <property type="evidence" value="ECO:0007669"/>
    <property type="project" value="UniProtKB-UniRule"/>
</dbReference>
<reference evidence="10 11" key="1">
    <citation type="journal article" date="2014" name="Mol. Ecol.">
        <title>Evolution of Synechococcus.</title>
        <authorList>
            <person name="Dvorak P."/>
            <person name="Casamatta D."/>
            <person name="Hasler P."/>
            <person name="Poulickova A."/>
            <person name="Ondrej V."/>
            <person name="Sanges R."/>
        </authorList>
    </citation>
    <scope>NUCLEOTIDE SEQUENCE [LARGE SCALE GENOMIC DNA]</scope>
    <source>
        <strain evidence="10 11">CAUP A 1101</strain>
    </source>
</reference>
<dbReference type="Proteomes" id="UP000030170">
    <property type="component" value="Unassembled WGS sequence"/>
</dbReference>
<feature type="binding site" evidence="8">
    <location>
        <position position="98"/>
    </location>
    <ligand>
        <name>Zn(2+)</name>
        <dbReference type="ChEBI" id="CHEBI:29105"/>
    </ligand>
</feature>
<sequence>MDHNKHFIGRRNLLKLGSMRALGLTAAASSLLWRVKPVHAAELSAIAPSSLSPSAALQKLIEGNQRFVQHHPQYPDQSELRLREVAQAQHPFATLLSCADSRVPAEIVFDQGIGDIFDVRIAGNIATPEAIGSIEYAVVLLGTPLLMVLGHERCGAVTAAVQNEALPGEISTFVEAILPAVKRVKNQSGDLVDNAVVANVRYQIEQLQRSPLLMERMQSGKLKIVGGRYDLDTGIVKMIA</sequence>
<comment type="function">
    <text evidence="9">Reversible hydration of carbon dioxide.</text>
</comment>
<dbReference type="EMBL" id="JJML01000029">
    <property type="protein sequence ID" value="KGF72327.1"/>
    <property type="molecule type" value="Genomic_DNA"/>
</dbReference>
<dbReference type="SUPFAM" id="SSF53056">
    <property type="entry name" value="beta-carbonic anhydrase, cab"/>
    <property type="match status" value="1"/>
</dbReference>
<feature type="binding site" evidence="8">
    <location>
        <position position="151"/>
    </location>
    <ligand>
        <name>Zn(2+)</name>
        <dbReference type="ChEBI" id="CHEBI:29105"/>
    </ligand>
</feature>
<accession>A0A098TKF0</accession>
<dbReference type="InterPro" id="IPR015892">
    <property type="entry name" value="Carbonic_anhydrase_CS"/>
</dbReference>
<organism evidence="10 11">
    <name type="scientific">Neosynechococcus sphagnicola sy1</name>
    <dbReference type="NCBI Taxonomy" id="1497020"/>
    <lineage>
        <taxon>Bacteria</taxon>
        <taxon>Bacillati</taxon>
        <taxon>Cyanobacteriota</taxon>
        <taxon>Cyanophyceae</taxon>
        <taxon>Neosynechococcales</taxon>
        <taxon>Neosynechococcaceae</taxon>
        <taxon>Neosynechococcus</taxon>
    </lineage>
</organism>
<dbReference type="InterPro" id="IPR036874">
    <property type="entry name" value="Carbonic_anhydrase_sf"/>
</dbReference>
<keyword evidence="4 8" id="KW-0862">Zinc</keyword>
<gene>
    <name evidence="10" type="ORF">DO97_09495</name>
</gene>
<dbReference type="GO" id="GO:0004089">
    <property type="term" value="F:carbonate dehydratase activity"/>
    <property type="evidence" value="ECO:0007669"/>
    <property type="project" value="UniProtKB-UniRule"/>
</dbReference>
<dbReference type="AlphaFoldDB" id="A0A098TKF0"/>